<dbReference type="OrthoDB" id="5344363at2"/>
<reference evidence="1 2" key="1">
    <citation type="journal article" date="2011" name="Front. Microbiol.">
        <title>Genomic signatures of strain selection and enhancement in Bacillus atrophaeus var. globigii, a historical biowarfare simulant.</title>
        <authorList>
            <person name="Gibbons H.S."/>
            <person name="Broomall S.M."/>
            <person name="McNew L.A."/>
            <person name="Daligault H."/>
            <person name="Chapman C."/>
            <person name="Bruce D."/>
            <person name="Karavis M."/>
            <person name="Krepps M."/>
            <person name="McGregor P.A."/>
            <person name="Hong C."/>
            <person name="Park K.H."/>
            <person name="Akmal A."/>
            <person name="Feldman A."/>
            <person name="Lin J.S."/>
            <person name="Chang W.E."/>
            <person name="Higgs B.W."/>
            <person name="Demirev P."/>
            <person name="Lindquist J."/>
            <person name="Liem A."/>
            <person name="Fochler E."/>
            <person name="Read T.D."/>
            <person name="Tapia R."/>
            <person name="Johnson S."/>
            <person name="Bishop-Lilly K.A."/>
            <person name="Detter C."/>
            <person name="Han C."/>
            <person name="Sozhamannan S."/>
            <person name="Rosenzweig C.N."/>
            <person name="Skowronski E.W."/>
        </authorList>
    </citation>
    <scope>NUCLEOTIDE SEQUENCE [LARGE SCALE GENOMIC DNA]</scope>
    <source>
        <strain evidence="1 2">AIT1</strain>
    </source>
</reference>
<proteinExistence type="predicted"/>
<dbReference type="InterPro" id="IPR009778">
    <property type="entry name" value="ROF"/>
</dbReference>
<comment type="caution">
    <text evidence="1">The sequence shown here is derived from an EMBL/GenBank/DDBJ whole genome shotgun (WGS) entry which is preliminary data.</text>
</comment>
<dbReference type="InterPro" id="IPR023534">
    <property type="entry name" value="Rof/RNase_P-like"/>
</dbReference>
<gene>
    <name evidence="1" type="ORF">CWE15_02900</name>
</gene>
<sequence>MITCDQHDYVEIACLFQYPVRLHMRAGEAIEGIAVNTCLNEAREECIELNQHGHHRLVALDQVASLEVRVENPHFQQVSFHKRF</sequence>
<dbReference type="InterPro" id="IPR038626">
    <property type="entry name" value="Rof-like_sf"/>
</dbReference>
<dbReference type="Proteomes" id="UP000286976">
    <property type="component" value="Unassembled WGS sequence"/>
</dbReference>
<evidence type="ECO:0000313" key="1">
    <source>
        <dbReference type="EMBL" id="RUO44132.1"/>
    </source>
</evidence>
<dbReference type="AlphaFoldDB" id="A0A432X9N8"/>
<accession>A0A432X9N8</accession>
<organism evidence="1 2">
    <name type="scientific">Aliidiomarina taiwanensis</name>
    <dbReference type="NCBI Taxonomy" id="946228"/>
    <lineage>
        <taxon>Bacteria</taxon>
        <taxon>Pseudomonadati</taxon>
        <taxon>Pseudomonadota</taxon>
        <taxon>Gammaproteobacteria</taxon>
        <taxon>Alteromonadales</taxon>
        <taxon>Idiomarinaceae</taxon>
        <taxon>Aliidiomarina</taxon>
    </lineage>
</organism>
<evidence type="ECO:0000313" key="2">
    <source>
        <dbReference type="Proteomes" id="UP000286976"/>
    </source>
</evidence>
<dbReference type="EMBL" id="PIPQ01000001">
    <property type="protein sequence ID" value="RUO44132.1"/>
    <property type="molecule type" value="Genomic_DNA"/>
</dbReference>
<dbReference type="RefSeq" id="WP_126756529.1">
    <property type="nucleotide sequence ID" value="NZ_PIPQ01000001.1"/>
</dbReference>
<protein>
    <submittedName>
        <fullName evidence="1">Transcriptional regulator</fullName>
    </submittedName>
</protein>
<dbReference type="Pfam" id="PF07073">
    <property type="entry name" value="ROF"/>
    <property type="match status" value="1"/>
</dbReference>
<dbReference type="SUPFAM" id="SSF101744">
    <property type="entry name" value="Rof/RNase P subunit-like"/>
    <property type="match status" value="1"/>
</dbReference>
<keyword evidence="2" id="KW-1185">Reference proteome</keyword>
<name>A0A432X9N8_9GAMM</name>
<dbReference type="Gene3D" id="2.30.30.400">
    <property type="entry name" value="Rof-like"/>
    <property type="match status" value="1"/>
</dbReference>